<dbReference type="CDD" id="cd04301">
    <property type="entry name" value="NAT_SF"/>
    <property type="match status" value="1"/>
</dbReference>
<dbReference type="InterPro" id="IPR000182">
    <property type="entry name" value="GNAT_dom"/>
</dbReference>
<evidence type="ECO:0000259" key="1">
    <source>
        <dbReference type="PROSITE" id="PS51186"/>
    </source>
</evidence>
<dbReference type="Proteomes" id="UP001152519">
    <property type="component" value="Unassembled WGS sequence"/>
</dbReference>
<dbReference type="SUPFAM" id="SSF55729">
    <property type="entry name" value="Acyl-CoA N-acyltransferases (Nat)"/>
    <property type="match status" value="1"/>
</dbReference>
<dbReference type="AlphaFoldDB" id="A0A9W4DQW9"/>
<name>A0A9W4DQW9_9ACTN</name>
<dbReference type="Pfam" id="PF00583">
    <property type="entry name" value="Acetyltransf_1"/>
    <property type="match status" value="1"/>
</dbReference>
<protein>
    <submittedName>
        <fullName evidence="2">Acetyltransferase (GNAT) family protein</fullName>
    </submittedName>
</protein>
<gene>
    <name evidence="2" type="ORF">SCOCK_260073</name>
</gene>
<evidence type="ECO:0000313" key="3">
    <source>
        <dbReference type="Proteomes" id="UP001152519"/>
    </source>
</evidence>
<dbReference type="GO" id="GO:0016747">
    <property type="term" value="F:acyltransferase activity, transferring groups other than amino-acyl groups"/>
    <property type="evidence" value="ECO:0007669"/>
    <property type="project" value="InterPro"/>
</dbReference>
<feature type="domain" description="N-acetyltransferase" evidence="1">
    <location>
        <begin position="164"/>
        <end position="313"/>
    </location>
</feature>
<comment type="caution">
    <text evidence="2">The sequence shown here is derived from an EMBL/GenBank/DDBJ whole genome shotgun (WGS) entry which is preliminary data.</text>
</comment>
<reference evidence="2" key="1">
    <citation type="submission" date="2021-05" db="EMBL/GenBank/DDBJ databases">
        <authorList>
            <person name="Arsene-Ploetze F."/>
        </authorList>
    </citation>
    <scope>NUCLEOTIDE SEQUENCE</scope>
    <source>
        <strain evidence="2">DSM 42138</strain>
    </source>
</reference>
<sequence length="313" mass="34239">MDGLSVIVRPISGPEELGLFTRLEYVLDDELADDLAAGRRRPGWMWVALRGDRVLARAAWWSRGGDTPLYLDVFDIADDAPDPDRLDVAEQLLRTATAAVLPAGAEPPEYNRFLPPGWRQDTATRQAVEDRMAVLGRTGAQLFVERLRLEWRPGTAVPAGSGRLAFRPVRDTGEITAMMAAVLDGTLDAHSRADLATMTPREAAAAHFDGELAGYSSPREWWQVATLPGGDPVGFVLPARNDYNAIIAYVAVLPAHRGRGYIDDLLAEGTRVLAAQDVPRIRASTDLGNTPMARAFARAGYVDFERTVTMTWS</sequence>
<organism evidence="2 3">
    <name type="scientific">Actinacidiphila cocklensis</name>
    <dbReference type="NCBI Taxonomy" id="887465"/>
    <lineage>
        <taxon>Bacteria</taxon>
        <taxon>Bacillati</taxon>
        <taxon>Actinomycetota</taxon>
        <taxon>Actinomycetes</taxon>
        <taxon>Kitasatosporales</taxon>
        <taxon>Streptomycetaceae</taxon>
        <taxon>Actinacidiphila</taxon>
    </lineage>
</organism>
<evidence type="ECO:0000313" key="2">
    <source>
        <dbReference type="EMBL" id="CAG6394379.1"/>
    </source>
</evidence>
<dbReference type="InterPro" id="IPR016181">
    <property type="entry name" value="Acyl_CoA_acyltransferase"/>
</dbReference>
<keyword evidence="3" id="KW-1185">Reference proteome</keyword>
<dbReference type="Gene3D" id="3.40.630.30">
    <property type="match status" value="1"/>
</dbReference>
<accession>A0A9W4DQW9</accession>
<dbReference type="EMBL" id="CAJSLV010000055">
    <property type="protein sequence ID" value="CAG6394379.1"/>
    <property type="molecule type" value="Genomic_DNA"/>
</dbReference>
<dbReference type="PROSITE" id="PS51186">
    <property type="entry name" value="GNAT"/>
    <property type="match status" value="1"/>
</dbReference>
<proteinExistence type="predicted"/>